<protein>
    <recommendedName>
        <fullName evidence="2">Anti-sigma factor antagonist</fullName>
    </recommendedName>
</protein>
<dbReference type="InterPro" id="IPR036513">
    <property type="entry name" value="STAS_dom_sf"/>
</dbReference>
<accession>W5TFD5</accession>
<dbReference type="InterPro" id="IPR002645">
    <property type="entry name" value="STAS_dom"/>
</dbReference>
<dbReference type="PROSITE" id="PS50801">
    <property type="entry name" value="STAS"/>
    <property type="match status" value="1"/>
</dbReference>
<keyword evidence="5" id="KW-1185">Reference proteome</keyword>
<dbReference type="GO" id="GO:0043856">
    <property type="term" value="F:anti-sigma factor antagonist activity"/>
    <property type="evidence" value="ECO:0007669"/>
    <property type="project" value="InterPro"/>
</dbReference>
<dbReference type="EMBL" id="CP006850">
    <property type="protein sequence ID" value="AHH18065.1"/>
    <property type="molecule type" value="Genomic_DNA"/>
</dbReference>
<dbReference type="AlphaFoldDB" id="W5TFD5"/>
<feature type="domain" description="STAS" evidence="3">
    <location>
        <begin position="36"/>
        <end position="144"/>
    </location>
</feature>
<dbReference type="STRING" id="1415166.NONO_c32780"/>
<reference evidence="4 5" key="1">
    <citation type="journal article" date="2014" name="Appl. Environ. Microbiol.">
        <title>Insights into the Microbial Degradation of Rubber and Gutta-Percha by Analysis of the Complete Genome of Nocardia nova SH22a.</title>
        <authorList>
            <person name="Luo Q."/>
            <person name="Hiessl S."/>
            <person name="Poehlein A."/>
            <person name="Daniel R."/>
            <person name="Steinbuchel A."/>
        </authorList>
    </citation>
    <scope>NUCLEOTIDE SEQUENCE [LARGE SCALE GENOMIC DNA]</scope>
    <source>
        <strain evidence="4">SH22a</strain>
    </source>
</reference>
<dbReference type="eggNOG" id="COG1366">
    <property type="taxonomic scope" value="Bacteria"/>
</dbReference>
<dbReference type="Gene3D" id="3.30.750.24">
    <property type="entry name" value="STAS domain"/>
    <property type="match status" value="1"/>
</dbReference>
<evidence type="ECO:0000256" key="2">
    <source>
        <dbReference type="RuleBase" id="RU003749"/>
    </source>
</evidence>
<dbReference type="NCBIfam" id="TIGR00377">
    <property type="entry name" value="ant_ant_sig"/>
    <property type="match status" value="1"/>
</dbReference>
<evidence type="ECO:0000256" key="1">
    <source>
        <dbReference type="ARBA" id="ARBA00009013"/>
    </source>
</evidence>
<dbReference type="Pfam" id="PF01740">
    <property type="entry name" value="STAS"/>
    <property type="match status" value="1"/>
</dbReference>
<evidence type="ECO:0000313" key="4">
    <source>
        <dbReference type="EMBL" id="AHH18065.1"/>
    </source>
</evidence>
<gene>
    <name evidence="4" type="ORF">NONO_c32780</name>
</gene>
<sequence>MPEGKYLVEEMVRRQPGTLKPVTNTSGDAYPLADAMTTSVSVHDDATVLTVAGEVDLATAPALESAIEAALGGTPATLIIDLLQVSFLASAGMAALVAAHQRAGSATRIVLVAEGPATSRQLKLTNLDQVFTLHTTLDAALAALRQD</sequence>
<dbReference type="KEGG" id="nno:NONO_c32780"/>
<dbReference type="PANTHER" id="PTHR33495">
    <property type="entry name" value="ANTI-SIGMA FACTOR ANTAGONIST TM_1081-RELATED-RELATED"/>
    <property type="match status" value="1"/>
</dbReference>
<dbReference type="SUPFAM" id="SSF52091">
    <property type="entry name" value="SpoIIaa-like"/>
    <property type="match status" value="1"/>
</dbReference>
<dbReference type="PATRIC" id="fig|1415166.3.peg.3363"/>
<proteinExistence type="inferred from homology"/>
<dbReference type="CDD" id="cd07043">
    <property type="entry name" value="STAS_anti-anti-sigma_factors"/>
    <property type="match status" value="1"/>
</dbReference>
<comment type="similarity">
    <text evidence="1 2">Belongs to the anti-sigma-factor antagonist family.</text>
</comment>
<evidence type="ECO:0000313" key="5">
    <source>
        <dbReference type="Proteomes" id="UP000019150"/>
    </source>
</evidence>
<name>W5TFD5_9NOCA</name>
<dbReference type="HOGENOM" id="CLU_115403_3_1_11"/>
<organism evidence="4 5">
    <name type="scientific">Nocardia nova SH22a</name>
    <dbReference type="NCBI Taxonomy" id="1415166"/>
    <lineage>
        <taxon>Bacteria</taxon>
        <taxon>Bacillati</taxon>
        <taxon>Actinomycetota</taxon>
        <taxon>Actinomycetes</taxon>
        <taxon>Mycobacteriales</taxon>
        <taxon>Nocardiaceae</taxon>
        <taxon>Nocardia</taxon>
    </lineage>
</organism>
<evidence type="ECO:0000259" key="3">
    <source>
        <dbReference type="PROSITE" id="PS50801"/>
    </source>
</evidence>
<dbReference type="Proteomes" id="UP000019150">
    <property type="component" value="Chromosome"/>
</dbReference>
<dbReference type="PANTHER" id="PTHR33495:SF13">
    <property type="entry name" value="ANTI-SIGMA-F FACTOR ANTAGONIST RSFB"/>
    <property type="match status" value="1"/>
</dbReference>
<dbReference type="InterPro" id="IPR003658">
    <property type="entry name" value="Anti-sigma_ant"/>
</dbReference>